<keyword evidence="2" id="KW-1184">Jasmonic acid signaling pathway</keyword>
<dbReference type="SMART" id="SM00979">
    <property type="entry name" value="TIFY"/>
    <property type="match status" value="1"/>
</dbReference>
<feature type="compositionally biased region" description="Polar residues" evidence="3">
    <location>
        <begin position="26"/>
        <end position="49"/>
    </location>
</feature>
<comment type="similarity">
    <text evidence="1 2">Belongs to the TIFY/JAZ family.</text>
</comment>
<dbReference type="InParanoid" id="A0A059BTS7"/>
<dbReference type="PROSITE" id="PS51320">
    <property type="entry name" value="TIFY"/>
    <property type="match status" value="1"/>
</dbReference>
<accession>A0A059BTS7</accession>
<comment type="domain">
    <text evidence="2">The jas domain is required for interaction with COI1.</text>
</comment>
<evidence type="ECO:0000256" key="3">
    <source>
        <dbReference type="SAM" id="MobiDB-lite"/>
    </source>
</evidence>
<dbReference type="InterPro" id="IPR010399">
    <property type="entry name" value="Tify_dom"/>
</dbReference>
<comment type="subcellular location">
    <subcellularLocation>
        <location evidence="2">Nucleus</location>
    </subcellularLocation>
</comment>
<name>A0A059BTS7_EUCGR</name>
<reference evidence="5" key="1">
    <citation type="submission" date="2013-07" db="EMBL/GenBank/DDBJ databases">
        <title>The genome of Eucalyptus grandis.</title>
        <authorList>
            <person name="Schmutz J."/>
            <person name="Hayes R."/>
            <person name="Myburg A."/>
            <person name="Tuskan G."/>
            <person name="Grattapaglia D."/>
            <person name="Rokhsar D.S."/>
        </authorList>
    </citation>
    <scope>NUCLEOTIDE SEQUENCE</scope>
    <source>
        <tissue evidence="5">Leaf extractions</tissue>
    </source>
</reference>
<dbReference type="Gramene" id="KCW69384">
    <property type="protein sequence ID" value="KCW69384"/>
    <property type="gene ID" value="EUGRSUZ_F02865"/>
</dbReference>
<feature type="region of interest" description="Disordered" evidence="3">
    <location>
        <begin position="1"/>
        <end position="53"/>
    </location>
</feature>
<sequence length="267" mass="30051">MEDFLGLKWQENPRAGKKKKKEESASCDSELQLQNPQVHSTSSRVSSKVEQARRWKQVTNRTPQYMTLEAAQLQLVGHDHPLFLPTSNKYPFDFNRKRPPFLEGYHDAALKFPFPKEVHHGPALGEISSVGPSFISQAQTTDASAKGSLGHTPEIRSEAMLSQGPALLTIFYGDGVYVYSDITPEKAELIMSMAREQPTTLSTSQAQHLEVASNIHRPRATYPQGTLPQARRATLVRFLEKRKDRLSSDIYNLIKKSSESTIFPQRS</sequence>
<dbReference type="Pfam" id="PF09425">
    <property type="entry name" value="Jas_motif"/>
    <property type="match status" value="1"/>
</dbReference>
<dbReference type="GO" id="GO:2000022">
    <property type="term" value="P:regulation of jasmonic acid mediated signaling pathway"/>
    <property type="evidence" value="ECO:0000318"/>
    <property type="project" value="GO_Central"/>
</dbReference>
<dbReference type="GO" id="GO:0005634">
    <property type="term" value="C:nucleus"/>
    <property type="evidence" value="ECO:0000318"/>
    <property type="project" value="GO_Central"/>
</dbReference>
<dbReference type="InterPro" id="IPR040390">
    <property type="entry name" value="TIFY/JAZ"/>
</dbReference>
<dbReference type="GO" id="GO:0009611">
    <property type="term" value="P:response to wounding"/>
    <property type="evidence" value="ECO:0000318"/>
    <property type="project" value="GO_Central"/>
</dbReference>
<proteinExistence type="inferred from homology"/>
<evidence type="ECO:0000313" key="5">
    <source>
        <dbReference type="EMBL" id="KCW69384.1"/>
    </source>
</evidence>
<feature type="domain" description="Tify" evidence="4">
    <location>
        <begin position="161"/>
        <end position="196"/>
    </location>
</feature>
<organism evidence="5">
    <name type="scientific">Eucalyptus grandis</name>
    <name type="common">Flooded gum</name>
    <dbReference type="NCBI Taxonomy" id="71139"/>
    <lineage>
        <taxon>Eukaryota</taxon>
        <taxon>Viridiplantae</taxon>
        <taxon>Streptophyta</taxon>
        <taxon>Embryophyta</taxon>
        <taxon>Tracheophyta</taxon>
        <taxon>Spermatophyta</taxon>
        <taxon>Magnoliopsida</taxon>
        <taxon>eudicotyledons</taxon>
        <taxon>Gunneridae</taxon>
        <taxon>Pentapetalae</taxon>
        <taxon>rosids</taxon>
        <taxon>malvids</taxon>
        <taxon>Myrtales</taxon>
        <taxon>Myrtaceae</taxon>
        <taxon>Myrtoideae</taxon>
        <taxon>Eucalypteae</taxon>
        <taxon>Eucalyptus</taxon>
    </lineage>
</organism>
<dbReference type="PANTHER" id="PTHR33077:SF149">
    <property type="entry name" value="PROTEIN TIFY"/>
    <property type="match status" value="1"/>
</dbReference>
<dbReference type="PANTHER" id="PTHR33077">
    <property type="entry name" value="PROTEIN TIFY 4A-RELATED-RELATED"/>
    <property type="match status" value="1"/>
</dbReference>
<dbReference type="STRING" id="71139.A0A059BTS7"/>
<dbReference type="InterPro" id="IPR018467">
    <property type="entry name" value="CCT_CS"/>
</dbReference>
<keyword evidence="2" id="KW-0539">Nucleus</keyword>
<dbReference type="EMBL" id="KK198758">
    <property type="protein sequence ID" value="KCW69384.1"/>
    <property type="molecule type" value="Genomic_DNA"/>
</dbReference>
<dbReference type="Pfam" id="PF06200">
    <property type="entry name" value="tify"/>
    <property type="match status" value="1"/>
</dbReference>
<comment type="function">
    <text evidence="2">Repressor of jasmonate responses.</text>
</comment>
<evidence type="ECO:0000256" key="2">
    <source>
        <dbReference type="RuleBase" id="RU369065"/>
    </source>
</evidence>
<dbReference type="AlphaFoldDB" id="A0A059BTS7"/>
<evidence type="ECO:0000259" key="4">
    <source>
        <dbReference type="PROSITE" id="PS51320"/>
    </source>
</evidence>
<dbReference type="GO" id="GO:0031347">
    <property type="term" value="P:regulation of defense response"/>
    <property type="evidence" value="ECO:0000318"/>
    <property type="project" value="GO_Central"/>
</dbReference>
<gene>
    <name evidence="5" type="ORF">EUGRSUZ_F02865</name>
</gene>
<evidence type="ECO:0000256" key="1">
    <source>
        <dbReference type="ARBA" id="ARBA00008614"/>
    </source>
</evidence>
<protein>
    <recommendedName>
        <fullName evidence="2">Protein TIFY</fullName>
    </recommendedName>
    <alternativeName>
        <fullName evidence="2">Jasmonate ZIM domain-containing protein</fullName>
    </alternativeName>
</protein>